<dbReference type="EMBL" id="BTGU01000088">
    <property type="protein sequence ID" value="GMN59537.1"/>
    <property type="molecule type" value="Genomic_DNA"/>
</dbReference>
<dbReference type="AlphaFoldDB" id="A0AA88DQ37"/>
<sequence length="79" mass="9265">MVEMVKLDEGCRRREGRRDGRSNVKLGGSRRIVLVGLGDDLARRSFRSNGGAAKTGMDQRRMAMGGARRKREERWWWWW</sequence>
<evidence type="ECO:0000313" key="1">
    <source>
        <dbReference type="EMBL" id="GMN59537.1"/>
    </source>
</evidence>
<name>A0AA88DQ37_FICCA</name>
<reference evidence="1" key="1">
    <citation type="submission" date="2023-07" db="EMBL/GenBank/DDBJ databases">
        <title>draft genome sequence of fig (Ficus carica).</title>
        <authorList>
            <person name="Takahashi T."/>
            <person name="Nishimura K."/>
        </authorList>
    </citation>
    <scope>NUCLEOTIDE SEQUENCE</scope>
</reference>
<gene>
    <name evidence="1" type="ORF">TIFTF001_028629</name>
</gene>
<evidence type="ECO:0000313" key="2">
    <source>
        <dbReference type="Proteomes" id="UP001187192"/>
    </source>
</evidence>
<organism evidence="1 2">
    <name type="scientific">Ficus carica</name>
    <name type="common">Common fig</name>
    <dbReference type="NCBI Taxonomy" id="3494"/>
    <lineage>
        <taxon>Eukaryota</taxon>
        <taxon>Viridiplantae</taxon>
        <taxon>Streptophyta</taxon>
        <taxon>Embryophyta</taxon>
        <taxon>Tracheophyta</taxon>
        <taxon>Spermatophyta</taxon>
        <taxon>Magnoliopsida</taxon>
        <taxon>eudicotyledons</taxon>
        <taxon>Gunneridae</taxon>
        <taxon>Pentapetalae</taxon>
        <taxon>rosids</taxon>
        <taxon>fabids</taxon>
        <taxon>Rosales</taxon>
        <taxon>Moraceae</taxon>
        <taxon>Ficeae</taxon>
        <taxon>Ficus</taxon>
    </lineage>
</organism>
<proteinExistence type="predicted"/>
<accession>A0AA88DQ37</accession>
<dbReference type="Proteomes" id="UP001187192">
    <property type="component" value="Unassembled WGS sequence"/>
</dbReference>
<comment type="caution">
    <text evidence="1">The sequence shown here is derived from an EMBL/GenBank/DDBJ whole genome shotgun (WGS) entry which is preliminary data.</text>
</comment>
<protein>
    <submittedName>
        <fullName evidence="1">Uncharacterized protein</fullName>
    </submittedName>
</protein>
<keyword evidence="2" id="KW-1185">Reference proteome</keyword>